<dbReference type="PROSITE" id="PS50206">
    <property type="entry name" value="RHODANESE_3"/>
    <property type="match status" value="1"/>
</dbReference>
<dbReference type="SUPFAM" id="SSF52821">
    <property type="entry name" value="Rhodanese/Cell cycle control phosphatase"/>
    <property type="match status" value="1"/>
</dbReference>
<proteinExistence type="predicted"/>
<reference evidence="5" key="1">
    <citation type="submission" date="2018-06" db="EMBL/GenBank/DDBJ databases">
        <authorList>
            <person name="Zhirakovskaya E."/>
        </authorList>
    </citation>
    <scope>NUCLEOTIDE SEQUENCE</scope>
</reference>
<dbReference type="NCBIfam" id="NF006444">
    <property type="entry name" value="PRK08762.1"/>
    <property type="match status" value="1"/>
</dbReference>
<accession>A0A3B0Z8X5</accession>
<dbReference type="Gene3D" id="3.40.250.10">
    <property type="entry name" value="Rhodanese-like domain"/>
    <property type="match status" value="1"/>
</dbReference>
<dbReference type="InterPro" id="IPR045886">
    <property type="entry name" value="ThiF/MoeB/HesA"/>
</dbReference>
<evidence type="ECO:0000259" key="4">
    <source>
        <dbReference type="PROSITE" id="PS50206"/>
    </source>
</evidence>
<name>A0A3B0Z8X5_9ZZZZ</name>
<feature type="domain" description="Rhodanese" evidence="4">
    <location>
        <begin position="27"/>
        <end position="117"/>
    </location>
</feature>
<protein>
    <submittedName>
        <fullName evidence="5">Rhodanese-related sulfurtransferase / Molybdopterin-synthase adenylyltransferase</fullName>
        <ecNumber evidence="5">2.7.7.80</ecNumber>
    </submittedName>
</protein>
<dbReference type="CDD" id="cd00158">
    <property type="entry name" value="RHOD"/>
    <property type="match status" value="1"/>
</dbReference>
<keyword evidence="2" id="KW-0547">Nucleotide-binding</keyword>
<evidence type="ECO:0000313" key="5">
    <source>
        <dbReference type="EMBL" id="VAW89848.1"/>
    </source>
</evidence>
<sequence>MKAKDRRVQELRDTITELSPTEAYELQQKGATLIDVRDNEEVAQGSPTGALRLGRSFLELKIEEQIPDTDQTLLLLCAGGTRSLFAADGLQRMGYSDVRSIAGGFSRWKTEAQPFEMPRMLDATARERYARHLSIPDIGDKGQLKLLDSKVLLIGAGGLGSPSAYYLAAAGVGTLGIIDDDVVDRSNLQRQILHTEDRIGMPKVESARIALEALNPDVKVVAHQTRIDSSNVEKLFSDYDVIVDGSDNLPTRYLINDACVKLKKPNVHAAVYRFEGQITVFWPDYQGDVRGSCYRCMFPEPPPPELAPSCAEAGVLGVMPGIFGLLQAVETIKILLGIGTPLVGRMLHYDALSGEFMEMRAKANPSCRYCSDGAEFPGYEDYAQVCSSTPPADK</sequence>
<dbReference type="FunFam" id="3.40.50.720:FF:000033">
    <property type="entry name" value="Adenylyltransferase and sulfurtransferase MOCS3"/>
    <property type="match status" value="1"/>
</dbReference>
<evidence type="ECO:0000256" key="2">
    <source>
        <dbReference type="ARBA" id="ARBA00022741"/>
    </source>
</evidence>
<dbReference type="PANTHER" id="PTHR10953">
    <property type="entry name" value="UBIQUITIN-ACTIVATING ENZYME E1"/>
    <property type="match status" value="1"/>
</dbReference>
<dbReference type="SMART" id="SM00450">
    <property type="entry name" value="RHOD"/>
    <property type="match status" value="1"/>
</dbReference>
<keyword evidence="1 5" id="KW-0808">Transferase</keyword>
<dbReference type="Gene3D" id="3.40.50.720">
    <property type="entry name" value="NAD(P)-binding Rossmann-like Domain"/>
    <property type="match status" value="1"/>
</dbReference>
<dbReference type="PANTHER" id="PTHR10953:SF102">
    <property type="entry name" value="ADENYLYLTRANSFERASE AND SULFURTRANSFERASE MOCS3"/>
    <property type="match status" value="1"/>
</dbReference>
<gene>
    <name evidence="5" type="ORF">MNBD_GAMMA17-200</name>
</gene>
<keyword evidence="3" id="KW-0067">ATP-binding</keyword>
<dbReference type="EC" id="2.7.7.80" evidence="5"/>
<dbReference type="Pfam" id="PF00899">
    <property type="entry name" value="ThiF"/>
    <property type="match status" value="1"/>
</dbReference>
<dbReference type="InterPro" id="IPR000594">
    <property type="entry name" value="ThiF_NAD_FAD-bd"/>
</dbReference>
<evidence type="ECO:0000256" key="3">
    <source>
        <dbReference type="ARBA" id="ARBA00022840"/>
    </source>
</evidence>
<dbReference type="CDD" id="cd00757">
    <property type="entry name" value="ThiF_MoeB_HesA_family"/>
    <property type="match status" value="1"/>
</dbReference>
<dbReference type="GO" id="GO:0004792">
    <property type="term" value="F:thiosulfate-cyanide sulfurtransferase activity"/>
    <property type="evidence" value="ECO:0007669"/>
    <property type="project" value="TreeGrafter"/>
</dbReference>
<dbReference type="GO" id="GO:0005524">
    <property type="term" value="F:ATP binding"/>
    <property type="evidence" value="ECO:0007669"/>
    <property type="project" value="UniProtKB-KW"/>
</dbReference>
<dbReference type="InterPro" id="IPR036873">
    <property type="entry name" value="Rhodanese-like_dom_sf"/>
</dbReference>
<evidence type="ECO:0000256" key="1">
    <source>
        <dbReference type="ARBA" id="ARBA00022679"/>
    </source>
</evidence>
<dbReference type="InterPro" id="IPR001763">
    <property type="entry name" value="Rhodanese-like_dom"/>
</dbReference>
<dbReference type="GO" id="GO:0005829">
    <property type="term" value="C:cytosol"/>
    <property type="evidence" value="ECO:0007669"/>
    <property type="project" value="TreeGrafter"/>
</dbReference>
<dbReference type="InterPro" id="IPR035985">
    <property type="entry name" value="Ubiquitin-activating_enz"/>
</dbReference>
<dbReference type="GO" id="GO:0008641">
    <property type="term" value="F:ubiquitin-like modifier activating enzyme activity"/>
    <property type="evidence" value="ECO:0007669"/>
    <property type="project" value="InterPro"/>
</dbReference>
<dbReference type="EMBL" id="UOFQ01000157">
    <property type="protein sequence ID" value="VAW89848.1"/>
    <property type="molecule type" value="Genomic_DNA"/>
</dbReference>
<keyword evidence="5" id="KW-0548">Nucleotidyltransferase</keyword>
<organism evidence="5">
    <name type="scientific">hydrothermal vent metagenome</name>
    <dbReference type="NCBI Taxonomy" id="652676"/>
    <lineage>
        <taxon>unclassified sequences</taxon>
        <taxon>metagenomes</taxon>
        <taxon>ecological metagenomes</taxon>
    </lineage>
</organism>
<dbReference type="GO" id="GO:0008146">
    <property type="term" value="F:sulfotransferase activity"/>
    <property type="evidence" value="ECO:0007669"/>
    <property type="project" value="TreeGrafter"/>
</dbReference>
<dbReference type="SUPFAM" id="SSF69572">
    <property type="entry name" value="Activating enzymes of the ubiquitin-like proteins"/>
    <property type="match status" value="1"/>
</dbReference>
<dbReference type="Pfam" id="PF00581">
    <property type="entry name" value="Rhodanese"/>
    <property type="match status" value="1"/>
</dbReference>
<dbReference type="AlphaFoldDB" id="A0A3B0Z8X5"/>
<dbReference type="GO" id="GO:0061605">
    <property type="term" value="F:molybdopterin-synthase adenylyltransferase activity"/>
    <property type="evidence" value="ECO:0007669"/>
    <property type="project" value="UniProtKB-EC"/>
</dbReference>
<dbReference type="NCBIfam" id="NF004281">
    <property type="entry name" value="PRK05690.1"/>
    <property type="match status" value="1"/>
</dbReference>